<dbReference type="EMBL" id="SDHZ01000002">
    <property type="protein sequence ID" value="RXK83083.1"/>
    <property type="molecule type" value="Genomic_DNA"/>
</dbReference>
<keyword evidence="11" id="KW-0275">Fatty acid biosynthesis</keyword>
<dbReference type="RefSeq" id="WP_129004038.1">
    <property type="nucleotide sequence ID" value="NZ_SDHZ01000002.1"/>
</dbReference>
<proteinExistence type="inferred from homology"/>
<dbReference type="AlphaFoldDB" id="A0A4Q1D5G0"/>
<evidence type="ECO:0000313" key="15">
    <source>
        <dbReference type="Proteomes" id="UP000290545"/>
    </source>
</evidence>
<keyword evidence="10 12" id="KW-0472">Membrane</keyword>
<reference evidence="14 15" key="1">
    <citation type="submission" date="2019-01" db="EMBL/GenBank/DDBJ databases">
        <title>Filimonas sp. strain TTM-71.</title>
        <authorList>
            <person name="Chen W.-M."/>
        </authorList>
    </citation>
    <scope>NUCLEOTIDE SEQUENCE [LARGE SCALE GENOMIC DNA]</scope>
    <source>
        <strain evidence="14 15">TTM-71</strain>
    </source>
</reference>
<comment type="subcellular location">
    <subcellularLocation>
        <location evidence="1">Membrane</location>
        <topology evidence="1">Multi-pass membrane protein</topology>
    </subcellularLocation>
</comment>
<evidence type="ECO:0000256" key="2">
    <source>
        <dbReference type="ARBA" id="ARBA00008749"/>
    </source>
</evidence>
<evidence type="ECO:0000256" key="8">
    <source>
        <dbReference type="ARBA" id="ARBA00023004"/>
    </source>
</evidence>
<keyword evidence="15" id="KW-1185">Reference proteome</keyword>
<evidence type="ECO:0000256" key="3">
    <source>
        <dbReference type="ARBA" id="ARBA00022516"/>
    </source>
</evidence>
<evidence type="ECO:0000256" key="6">
    <source>
        <dbReference type="ARBA" id="ARBA00022989"/>
    </source>
</evidence>
<evidence type="ECO:0000256" key="1">
    <source>
        <dbReference type="ARBA" id="ARBA00004141"/>
    </source>
</evidence>
<evidence type="ECO:0000313" key="14">
    <source>
        <dbReference type="EMBL" id="RXK83083.1"/>
    </source>
</evidence>
<evidence type="ECO:0000256" key="9">
    <source>
        <dbReference type="ARBA" id="ARBA00023098"/>
    </source>
</evidence>
<keyword evidence="7" id="KW-0560">Oxidoreductase</keyword>
<comment type="caution">
    <text evidence="14">The sequence shown here is derived from an EMBL/GenBank/DDBJ whole genome shotgun (WGS) entry which is preliminary data.</text>
</comment>
<name>A0A4Q1D5G0_9BACT</name>
<evidence type="ECO:0000259" key="13">
    <source>
        <dbReference type="Pfam" id="PF00487"/>
    </source>
</evidence>
<evidence type="ECO:0000256" key="10">
    <source>
        <dbReference type="ARBA" id="ARBA00023136"/>
    </source>
</evidence>
<evidence type="ECO:0000256" key="11">
    <source>
        <dbReference type="ARBA" id="ARBA00023160"/>
    </source>
</evidence>
<dbReference type="GO" id="GO:0016020">
    <property type="term" value="C:membrane"/>
    <property type="evidence" value="ECO:0007669"/>
    <property type="project" value="UniProtKB-SubCell"/>
</dbReference>
<comment type="similarity">
    <text evidence="2">Belongs to the fatty acid desaturase type 2 family.</text>
</comment>
<evidence type="ECO:0000256" key="12">
    <source>
        <dbReference type="SAM" id="Phobius"/>
    </source>
</evidence>
<evidence type="ECO:0000256" key="7">
    <source>
        <dbReference type="ARBA" id="ARBA00023002"/>
    </source>
</evidence>
<dbReference type="GO" id="GO:0016717">
    <property type="term" value="F:oxidoreductase activity, acting on paired donors, with oxidation of a pair of donors resulting in the reduction of molecular oxygen to two molecules of water"/>
    <property type="evidence" value="ECO:0007669"/>
    <property type="project" value="InterPro"/>
</dbReference>
<dbReference type="GO" id="GO:0006633">
    <property type="term" value="P:fatty acid biosynthetic process"/>
    <property type="evidence" value="ECO:0007669"/>
    <property type="project" value="UniProtKB-KW"/>
</dbReference>
<keyword evidence="8" id="KW-0408">Iron</keyword>
<dbReference type="PANTHER" id="PTHR11351:SF31">
    <property type="entry name" value="DESATURASE 1, ISOFORM A-RELATED"/>
    <property type="match status" value="1"/>
</dbReference>
<keyword evidence="4 12" id="KW-0812">Transmembrane</keyword>
<accession>A0A4Q1D5G0</accession>
<dbReference type="OrthoDB" id="9768289at2"/>
<keyword evidence="3" id="KW-0444">Lipid biosynthesis</keyword>
<dbReference type="PANTHER" id="PTHR11351">
    <property type="entry name" value="ACYL-COA DESATURASE"/>
    <property type="match status" value="1"/>
</dbReference>
<keyword evidence="6 12" id="KW-1133">Transmembrane helix</keyword>
<feature type="domain" description="Fatty acid desaturase" evidence="13">
    <location>
        <begin position="6"/>
        <end position="211"/>
    </location>
</feature>
<dbReference type="Proteomes" id="UP000290545">
    <property type="component" value="Unassembled WGS sequence"/>
</dbReference>
<gene>
    <name evidence="14" type="ORF">ESB13_13240</name>
</gene>
<dbReference type="Pfam" id="PF00487">
    <property type="entry name" value="FA_desaturase"/>
    <property type="match status" value="1"/>
</dbReference>
<sequence>MVVIIVFFLCHWFLSLFFHSFFLHRYASHQLYTTHKNWERFFYFSTWLTQGSSFLVPRAYGVLHRMHHEYSDTEKDPHSPHFFKDIWQMMWHTAKVFTQIRTGEKQPEPQFTKEYLPKWDLLDRWGNTLLVRLVFMAAYTTIYIIFAPNYWWFLLLPIHFLMGPIQGAVVNWCGHKYGYSNYSNGDHSRNSTPWGVLLMGELFQNNHHYEKNSANFAMKWFEFDTTYLIMRVLNKVRIIKLIPLEIKNQQSR</sequence>
<organism evidence="14 15">
    <name type="scientific">Filimonas effusa</name>
    <dbReference type="NCBI Taxonomy" id="2508721"/>
    <lineage>
        <taxon>Bacteria</taxon>
        <taxon>Pseudomonadati</taxon>
        <taxon>Bacteroidota</taxon>
        <taxon>Chitinophagia</taxon>
        <taxon>Chitinophagales</taxon>
        <taxon>Chitinophagaceae</taxon>
        <taxon>Filimonas</taxon>
    </lineage>
</organism>
<protein>
    <submittedName>
        <fullName evidence="14">Acyl-CoA desaturase</fullName>
    </submittedName>
</protein>
<dbReference type="InterPro" id="IPR015876">
    <property type="entry name" value="Acyl-CoA_DS"/>
</dbReference>
<dbReference type="InterPro" id="IPR005804">
    <property type="entry name" value="FA_desaturase_dom"/>
</dbReference>
<evidence type="ECO:0000256" key="4">
    <source>
        <dbReference type="ARBA" id="ARBA00022692"/>
    </source>
</evidence>
<feature type="transmembrane region" description="Helical" evidence="12">
    <location>
        <begin position="129"/>
        <end position="146"/>
    </location>
</feature>
<keyword evidence="5" id="KW-0276">Fatty acid metabolism</keyword>
<feature type="transmembrane region" description="Helical" evidence="12">
    <location>
        <begin position="152"/>
        <end position="173"/>
    </location>
</feature>
<evidence type="ECO:0000256" key="5">
    <source>
        <dbReference type="ARBA" id="ARBA00022832"/>
    </source>
</evidence>
<keyword evidence="9" id="KW-0443">Lipid metabolism</keyword>